<keyword evidence="5" id="KW-0805">Transcription regulation</keyword>
<evidence type="ECO:0000256" key="10">
    <source>
        <dbReference type="SAM" id="MobiDB-lite"/>
    </source>
</evidence>
<evidence type="ECO:0000256" key="6">
    <source>
        <dbReference type="ARBA" id="ARBA00023125"/>
    </source>
</evidence>
<keyword evidence="2" id="KW-0479">Metal-binding</keyword>
<evidence type="ECO:0000256" key="1">
    <source>
        <dbReference type="ARBA" id="ARBA00004123"/>
    </source>
</evidence>
<dbReference type="GO" id="GO:0003700">
    <property type="term" value="F:DNA-binding transcription factor activity"/>
    <property type="evidence" value="ECO:0007669"/>
    <property type="project" value="InterPro"/>
</dbReference>
<organism evidence="12 13">
    <name type="scientific">Ladona fulva</name>
    <name type="common">Scarce chaser dragonfly</name>
    <name type="synonym">Libellula fulva</name>
    <dbReference type="NCBI Taxonomy" id="123851"/>
    <lineage>
        <taxon>Eukaryota</taxon>
        <taxon>Metazoa</taxon>
        <taxon>Ecdysozoa</taxon>
        <taxon>Arthropoda</taxon>
        <taxon>Hexapoda</taxon>
        <taxon>Insecta</taxon>
        <taxon>Pterygota</taxon>
        <taxon>Palaeoptera</taxon>
        <taxon>Odonata</taxon>
        <taxon>Epiprocta</taxon>
        <taxon>Anisoptera</taxon>
        <taxon>Libelluloidea</taxon>
        <taxon>Libellulidae</taxon>
        <taxon>Ladona</taxon>
    </lineage>
</organism>
<evidence type="ECO:0000256" key="2">
    <source>
        <dbReference type="ARBA" id="ARBA00022723"/>
    </source>
</evidence>
<feature type="non-terminal residue" evidence="12">
    <location>
        <position position="1"/>
    </location>
</feature>
<feature type="compositionally biased region" description="Polar residues" evidence="10">
    <location>
        <begin position="205"/>
        <end position="234"/>
    </location>
</feature>
<keyword evidence="8" id="KW-0675">Receptor</keyword>
<keyword evidence="3" id="KW-0863">Zinc-finger</keyword>
<keyword evidence="13" id="KW-1185">Reference proteome</keyword>
<evidence type="ECO:0000256" key="5">
    <source>
        <dbReference type="ARBA" id="ARBA00023015"/>
    </source>
</evidence>
<dbReference type="Proteomes" id="UP000792457">
    <property type="component" value="Unassembled WGS sequence"/>
</dbReference>
<reference evidence="12" key="1">
    <citation type="submission" date="2013-04" db="EMBL/GenBank/DDBJ databases">
        <authorList>
            <person name="Qu J."/>
            <person name="Murali S.C."/>
            <person name="Bandaranaike D."/>
            <person name="Bellair M."/>
            <person name="Blankenburg K."/>
            <person name="Chao H."/>
            <person name="Dinh H."/>
            <person name="Doddapaneni H."/>
            <person name="Downs B."/>
            <person name="Dugan-Rocha S."/>
            <person name="Elkadiri S."/>
            <person name="Gnanaolivu R.D."/>
            <person name="Hernandez B."/>
            <person name="Javaid M."/>
            <person name="Jayaseelan J.C."/>
            <person name="Lee S."/>
            <person name="Li M."/>
            <person name="Ming W."/>
            <person name="Munidasa M."/>
            <person name="Muniz J."/>
            <person name="Nguyen L."/>
            <person name="Ongeri F."/>
            <person name="Osuji N."/>
            <person name="Pu L.-L."/>
            <person name="Puazo M."/>
            <person name="Qu C."/>
            <person name="Quiroz J."/>
            <person name="Raj R."/>
            <person name="Weissenberger G."/>
            <person name="Xin Y."/>
            <person name="Zou X."/>
            <person name="Han Y."/>
            <person name="Richards S."/>
            <person name="Worley K."/>
            <person name="Muzny D."/>
            <person name="Gibbs R."/>
        </authorList>
    </citation>
    <scope>NUCLEOTIDE SEQUENCE</scope>
    <source>
        <strain evidence="12">Sampled in the wild</strain>
    </source>
</reference>
<dbReference type="InterPro" id="IPR013088">
    <property type="entry name" value="Znf_NHR/GATA"/>
</dbReference>
<evidence type="ECO:0000256" key="9">
    <source>
        <dbReference type="ARBA" id="ARBA00023242"/>
    </source>
</evidence>
<evidence type="ECO:0000313" key="12">
    <source>
        <dbReference type="EMBL" id="KAG8234682.1"/>
    </source>
</evidence>
<dbReference type="OrthoDB" id="6352325at2759"/>
<keyword evidence="7" id="KW-0804">Transcription</keyword>
<feature type="domain" description="Nuclear receptor" evidence="11">
    <location>
        <begin position="41"/>
        <end position="70"/>
    </location>
</feature>
<name>A0A8K0P6A5_LADFU</name>
<feature type="region of interest" description="Disordered" evidence="10">
    <location>
        <begin position="171"/>
        <end position="234"/>
    </location>
</feature>
<feature type="compositionally biased region" description="Basic and acidic residues" evidence="10">
    <location>
        <begin position="114"/>
        <end position="128"/>
    </location>
</feature>
<feature type="compositionally biased region" description="Basic and acidic residues" evidence="10">
    <location>
        <begin position="173"/>
        <end position="184"/>
    </location>
</feature>
<accession>A0A8K0P6A5</accession>
<comment type="subcellular location">
    <subcellularLocation>
        <location evidence="1">Nucleus</location>
    </subcellularLocation>
</comment>
<evidence type="ECO:0000259" key="11">
    <source>
        <dbReference type="Pfam" id="PF00105"/>
    </source>
</evidence>
<feature type="region of interest" description="Disordered" evidence="10">
    <location>
        <begin position="95"/>
        <end position="130"/>
    </location>
</feature>
<dbReference type="AlphaFoldDB" id="A0A8K0P6A5"/>
<dbReference type="Gene3D" id="3.30.50.10">
    <property type="entry name" value="Erythroid Transcription Factor GATA-1, subunit A"/>
    <property type="match status" value="1"/>
</dbReference>
<protein>
    <recommendedName>
        <fullName evidence="11">Nuclear receptor domain-containing protein</fullName>
    </recommendedName>
</protein>
<sequence>MLLLQHVDSCISSSYGKYKAVAGANRKELLKAFVDSSSGSKLKNCPPITITTRKYCQSCRFQKCIDIGMEISWVTLEGDVNRRVQEYDNKSNEARDSLLKQGFNKGSAELEDDEQRREPGEKDPDRYLNKNQQRQIENLVEIYRSVFWGVPEPVCHRPALIDFPPAFSADDLSADRDESQKKESVPSIEGNDSSSSNEITISSSKNVETKNISSSSPVNNQSTIFSNSLTTEAG</sequence>
<feature type="compositionally biased region" description="Low complexity" evidence="10">
    <location>
        <begin position="193"/>
        <end position="204"/>
    </location>
</feature>
<reference evidence="12" key="2">
    <citation type="submission" date="2017-10" db="EMBL/GenBank/DDBJ databases">
        <title>Ladona fulva Genome sequencing and assembly.</title>
        <authorList>
            <person name="Murali S."/>
            <person name="Richards S."/>
            <person name="Bandaranaike D."/>
            <person name="Bellair M."/>
            <person name="Blankenburg K."/>
            <person name="Chao H."/>
            <person name="Dinh H."/>
            <person name="Doddapaneni H."/>
            <person name="Dugan-Rocha S."/>
            <person name="Elkadiri S."/>
            <person name="Gnanaolivu R."/>
            <person name="Hernandez B."/>
            <person name="Skinner E."/>
            <person name="Javaid M."/>
            <person name="Lee S."/>
            <person name="Li M."/>
            <person name="Ming W."/>
            <person name="Munidasa M."/>
            <person name="Muniz J."/>
            <person name="Nguyen L."/>
            <person name="Hughes D."/>
            <person name="Osuji N."/>
            <person name="Pu L.-L."/>
            <person name="Puazo M."/>
            <person name="Qu C."/>
            <person name="Quiroz J."/>
            <person name="Raj R."/>
            <person name="Weissenberger G."/>
            <person name="Xin Y."/>
            <person name="Zou X."/>
            <person name="Han Y."/>
            <person name="Worley K."/>
            <person name="Muzny D."/>
            <person name="Gibbs R."/>
        </authorList>
    </citation>
    <scope>NUCLEOTIDE SEQUENCE</scope>
    <source>
        <strain evidence="12">Sampled in the wild</strain>
    </source>
</reference>
<evidence type="ECO:0000256" key="4">
    <source>
        <dbReference type="ARBA" id="ARBA00022833"/>
    </source>
</evidence>
<proteinExistence type="predicted"/>
<evidence type="ECO:0000256" key="8">
    <source>
        <dbReference type="ARBA" id="ARBA00023170"/>
    </source>
</evidence>
<keyword evidence="6" id="KW-0238">DNA-binding</keyword>
<keyword evidence="4" id="KW-0862">Zinc</keyword>
<dbReference type="GO" id="GO:0043565">
    <property type="term" value="F:sequence-specific DNA binding"/>
    <property type="evidence" value="ECO:0007669"/>
    <property type="project" value="InterPro"/>
</dbReference>
<dbReference type="EMBL" id="KZ308837">
    <property type="protein sequence ID" value="KAG8234682.1"/>
    <property type="molecule type" value="Genomic_DNA"/>
</dbReference>
<dbReference type="GO" id="GO:0005634">
    <property type="term" value="C:nucleus"/>
    <property type="evidence" value="ECO:0007669"/>
    <property type="project" value="UniProtKB-SubCell"/>
</dbReference>
<gene>
    <name evidence="12" type="ORF">J437_LFUL015161</name>
</gene>
<dbReference type="SUPFAM" id="SSF57716">
    <property type="entry name" value="Glucocorticoid receptor-like (DNA-binding domain)"/>
    <property type="match status" value="1"/>
</dbReference>
<keyword evidence="9" id="KW-0539">Nucleus</keyword>
<evidence type="ECO:0000256" key="3">
    <source>
        <dbReference type="ARBA" id="ARBA00022771"/>
    </source>
</evidence>
<comment type="caution">
    <text evidence="12">The sequence shown here is derived from an EMBL/GenBank/DDBJ whole genome shotgun (WGS) entry which is preliminary data.</text>
</comment>
<evidence type="ECO:0000313" key="13">
    <source>
        <dbReference type="Proteomes" id="UP000792457"/>
    </source>
</evidence>
<dbReference type="GO" id="GO:0008270">
    <property type="term" value="F:zinc ion binding"/>
    <property type="evidence" value="ECO:0007669"/>
    <property type="project" value="UniProtKB-KW"/>
</dbReference>
<evidence type="ECO:0000256" key="7">
    <source>
        <dbReference type="ARBA" id="ARBA00023163"/>
    </source>
</evidence>
<dbReference type="InterPro" id="IPR001628">
    <property type="entry name" value="Znf_hrmn_rcpt"/>
</dbReference>
<dbReference type="Pfam" id="PF00105">
    <property type="entry name" value="zf-C4"/>
    <property type="match status" value="1"/>
</dbReference>